<name>A0A8D8TKF7_9HEMI</name>
<accession>A0A8D8TKF7</accession>
<proteinExistence type="predicted"/>
<evidence type="ECO:0008006" key="2">
    <source>
        <dbReference type="Google" id="ProtNLM"/>
    </source>
</evidence>
<reference evidence="1" key="1">
    <citation type="submission" date="2021-05" db="EMBL/GenBank/DDBJ databases">
        <authorList>
            <person name="Alioto T."/>
            <person name="Alioto T."/>
            <person name="Gomez Garrido J."/>
        </authorList>
    </citation>
    <scope>NUCLEOTIDE SEQUENCE</scope>
</reference>
<dbReference type="EMBL" id="HBUF01296971">
    <property type="protein sequence ID" value="CAG6690336.1"/>
    <property type="molecule type" value="Transcribed_RNA"/>
</dbReference>
<protein>
    <recommendedName>
        <fullName evidence="2">Reverse transcriptase</fullName>
    </recommendedName>
</protein>
<sequence>MFISKISNNPTKQVHTCTDLGITFSNNLSWDKQIEDIRNRSFRKLGMIIRYCKPMQDIDTILTLYRALVRSTMEYGSVLWIPKTKKDIKSIEDVQARFVRFLFQKMNGFYPKYPQNIGYRTMLEHLPIQLIETRFKESQIKLLQNALLNKIDSPYITSKIGFKIPNPKLRRDNKTLFYVPGNRHESFLKSPIVSAMKYYNDLPDKPDLFYHDIFSLPEEYSDEDE</sequence>
<evidence type="ECO:0000313" key="1">
    <source>
        <dbReference type="EMBL" id="CAG6690336.1"/>
    </source>
</evidence>
<dbReference type="AlphaFoldDB" id="A0A8D8TKF7"/>
<organism evidence="1">
    <name type="scientific">Cacopsylla melanoneura</name>
    <dbReference type="NCBI Taxonomy" id="428564"/>
    <lineage>
        <taxon>Eukaryota</taxon>
        <taxon>Metazoa</taxon>
        <taxon>Ecdysozoa</taxon>
        <taxon>Arthropoda</taxon>
        <taxon>Hexapoda</taxon>
        <taxon>Insecta</taxon>
        <taxon>Pterygota</taxon>
        <taxon>Neoptera</taxon>
        <taxon>Paraneoptera</taxon>
        <taxon>Hemiptera</taxon>
        <taxon>Sternorrhyncha</taxon>
        <taxon>Psylloidea</taxon>
        <taxon>Psyllidae</taxon>
        <taxon>Psyllinae</taxon>
        <taxon>Cacopsylla</taxon>
    </lineage>
</organism>